<reference evidence="1" key="2">
    <citation type="submission" date="2025-03" db="EMBL/GenBank/DDBJ databases">
        <authorList>
            <consortium name="ELIXIR-Norway"/>
            <consortium name="Elixir Norway"/>
        </authorList>
    </citation>
    <scope>NUCLEOTIDE SEQUENCE</scope>
</reference>
<name>A0AC60A352_RANTA</name>
<dbReference type="Proteomes" id="UP001162501">
    <property type="component" value="Chromosome 7"/>
</dbReference>
<reference evidence="1" key="1">
    <citation type="submission" date="2023-05" db="EMBL/GenBank/DDBJ databases">
        <authorList>
            <consortium name="ELIXIR-Norway"/>
        </authorList>
    </citation>
    <scope>NUCLEOTIDE SEQUENCE</scope>
</reference>
<proteinExistence type="predicted"/>
<dbReference type="EMBL" id="OX596091">
    <property type="protein sequence ID" value="CAN0549557.1"/>
    <property type="molecule type" value="Genomic_DNA"/>
</dbReference>
<accession>A0AC60A352</accession>
<organism evidence="1 2">
    <name type="scientific">Rangifer tarandus platyrhynchus</name>
    <name type="common">Svalbard reindeer</name>
    <dbReference type="NCBI Taxonomy" id="3082113"/>
    <lineage>
        <taxon>Eukaryota</taxon>
        <taxon>Metazoa</taxon>
        <taxon>Chordata</taxon>
        <taxon>Craniata</taxon>
        <taxon>Vertebrata</taxon>
        <taxon>Euteleostomi</taxon>
        <taxon>Mammalia</taxon>
        <taxon>Eutheria</taxon>
        <taxon>Laurasiatheria</taxon>
        <taxon>Artiodactyla</taxon>
        <taxon>Ruminantia</taxon>
        <taxon>Pecora</taxon>
        <taxon>Cervidae</taxon>
        <taxon>Odocoileinae</taxon>
        <taxon>Rangifer</taxon>
    </lineage>
</organism>
<gene>
    <name evidence="1" type="ORF">MRATA1EN22A_LOCUS25985</name>
</gene>
<evidence type="ECO:0000313" key="2">
    <source>
        <dbReference type="Proteomes" id="UP001162501"/>
    </source>
</evidence>
<protein>
    <submittedName>
        <fullName evidence="1">Uncharacterized protein</fullName>
    </submittedName>
</protein>
<evidence type="ECO:0000313" key="1">
    <source>
        <dbReference type="EMBL" id="CAN0549557.1"/>
    </source>
</evidence>
<sequence length="123" mass="13417">MRTSFPRPPLKTGLSNSIFLPETKVSAHSPVCGERVRAQPLTSSFRRGASSRHTGELTVDARLVLACDPKPPHLHTHKGRGRGKKSQCHGQQCCLGVETLSHGRFILEWTSLCGVLKGKPSSH</sequence>